<comment type="caution">
    <text evidence="1">The sequence shown here is derived from an EMBL/GenBank/DDBJ whole genome shotgun (WGS) entry which is preliminary data.</text>
</comment>
<evidence type="ECO:0000313" key="1">
    <source>
        <dbReference type="EMBL" id="GCE21048.1"/>
    </source>
</evidence>
<evidence type="ECO:0000313" key="2">
    <source>
        <dbReference type="Proteomes" id="UP000287188"/>
    </source>
</evidence>
<reference evidence="2" key="1">
    <citation type="submission" date="2018-12" db="EMBL/GenBank/DDBJ databases">
        <title>Tengunoibacter tsumagoiensis gen. nov., sp. nov., Dictyobacter kobayashii sp. nov., D. alpinus sp. nov., and D. joshuensis sp. nov. and description of Dictyobacteraceae fam. nov. within the order Ktedonobacterales isolated from Tengu-no-mugimeshi.</title>
        <authorList>
            <person name="Wang C.M."/>
            <person name="Zheng Y."/>
            <person name="Sakai Y."/>
            <person name="Toyoda A."/>
            <person name="Minakuchi Y."/>
            <person name="Abe K."/>
            <person name="Yokota A."/>
            <person name="Yabe S."/>
        </authorList>
    </citation>
    <scope>NUCLEOTIDE SEQUENCE [LARGE SCALE GENOMIC DNA]</scope>
    <source>
        <strain evidence="2">Uno11</strain>
    </source>
</reference>
<sequence length="61" mass="6736">MYLFMQVFSTFRTAQQAHKATPGRAMKQLPVHGNVDVQPTFSKQPDNGGRGLIAYKQAQAA</sequence>
<dbReference type="AlphaFoldDB" id="A0A402APD7"/>
<proteinExistence type="predicted"/>
<keyword evidence="2" id="KW-1185">Reference proteome</keyword>
<name>A0A402APD7_9CHLR</name>
<accession>A0A402APD7</accession>
<dbReference type="EMBL" id="BIFS01000001">
    <property type="protein sequence ID" value="GCE21048.1"/>
    <property type="molecule type" value="Genomic_DNA"/>
</dbReference>
<organism evidence="1 2">
    <name type="scientific">Dictyobacter kobayashii</name>
    <dbReference type="NCBI Taxonomy" id="2014872"/>
    <lineage>
        <taxon>Bacteria</taxon>
        <taxon>Bacillati</taxon>
        <taxon>Chloroflexota</taxon>
        <taxon>Ktedonobacteria</taxon>
        <taxon>Ktedonobacterales</taxon>
        <taxon>Dictyobacteraceae</taxon>
        <taxon>Dictyobacter</taxon>
    </lineage>
</organism>
<protein>
    <submittedName>
        <fullName evidence="1">Uncharacterized protein</fullName>
    </submittedName>
</protein>
<dbReference type="Proteomes" id="UP000287188">
    <property type="component" value="Unassembled WGS sequence"/>
</dbReference>
<gene>
    <name evidence="1" type="ORF">KDK_48480</name>
</gene>